<evidence type="ECO:0000256" key="12">
    <source>
        <dbReference type="ARBA" id="ARBA00022977"/>
    </source>
</evidence>
<reference evidence="19" key="1">
    <citation type="journal article" date="2019" name="Environ. Microbiol.">
        <title>Fungal ecological strategies reflected in gene transcription - a case study of two litter decomposers.</title>
        <authorList>
            <person name="Barbi F."/>
            <person name="Kohler A."/>
            <person name="Barry K."/>
            <person name="Baskaran P."/>
            <person name="Daum C."/>
            <person name="Fauchery L."/>
            <person name="Ihrmark K."/>
            <person name="Kuo A."/>
            <person name="LaButti K."/>
            <person name="Lipzen A."/>
            <person name="Morin E."/>
            <person name="Grigoriev I.V."/>
            <person name="Henrissat B."/>
            <person name="Lindahl B."/>
            <person name="Martin F."/>
        </authorList>
    </citation>
    <scope>NUCLEOTIDE SEQUENCE</scope>
    <source>
        <strain evidence="19">JB14</strain>
    </source>
</reference>
<evidence type="ECO:0000256" key="15">
    <source>
        <dbReference type="ARBA" id="ARBA00047883"/>
    </source>
</evidence>
<dbReference type="PRINTS" id="PR01099">
    <property type="entry name" value="HYETHTZKNASE"/>
</dbReference>
<feature type="domain" description="Thiamine phosphate synthase/TenI" evidence="18">
    <location>
        <begin position="8"/>
        <end position="200"/>
    </location>
</feature>
<keyword evidence="9" id="KW-0418">Kinase</keyword>
<dbReference type="SUPFAM" id="SSF51391">
    <property type="entry name" value="Thiamin phosphate synthase"/>
    <property type="match status" value="1"/>
</dbReference>
<dbReference type="PANTHER" id="PTHR20857:SF23">
    <property type="entry name" value="THIAMINE BIOSYNTHETIC BIFUNCTIONAL ENZYME"/>
    <property type="match status" value="1"/>
</dbReference>
<dbReference type="NCBIfam" id="NF006830">
    <property type="entry name" value="PRK09355.1"/>
    <property type="match status" value="1"/>
</dbReference>
<comment type="similarity">
    <text evidence="16">In the C-terminal section; belongs to the Thz kinase family.</text>
</comment>
<dbReference type="Proteomes" id="UP000799118">
    <property type="component" value="Unassembled WGS sequence"/>
</dbReference>
<dbReference type="Gene3D" id="3.40.1190.20">
    <property type="match status" value="1"/>
</dbReference>
<evidence type="ECO:0000256" key="1">
    <source>
        <dbReference type="ARBA" id="ARBA00001771"/>
    </source>
</evidence>
<dbReference type="OrthoDB" id="4994at2759"/>
<evidence type="ECO:0000313" key="20">
    <source>
        <dbReference type="Proteomes" id="UP000799118"/>
    </source>
</evidence>
<dbReference type="Gene3D" id="3.20.20.70">
    <property type="entry name" value="Aldolase class I"/>
    <property type="match status" value="1"/>
</dbReference>
<dbReference type="UniPathway" id="UPA00060">
    <property type="reaction ID" value="UER00139"/>
</dbReference>
<keyword evidence="8" id="KW-0547">Nucleotide-binding</keyword>
<dbReference type="CDD" id="cd00564">
    <property type="entry name" value="TMP_TenI"/>
    <property type="match status" value="1"/>
</dbReference>
<dbReference type="HAMAP" id="MF_00228">
    <property type="entry name" value="Thz_kinase"/>
    <property type="match status" value="1"/>
</dbReference>
<comment type="catalytic activity">
    <reaction evidence="13">
        <text>4-methyl-5-(2-phosphooxyethyl)-thiazole + 4-amino-2-methyl-5-(diphosphooxymethyl)pyrimidine + H(+) = thiamine phosphate + diphosphate</text>
        <dbReference type="Rhea" id="RHEA:22328"/>
        <dbReference type="ChEBI" id="CHEBI:15378"/>
        <dbReference type="ChEBI" id="CHEBI:33019"/>
        <dbReference type="ChEBI" id="CHEBI:37575"/>
        <dbReference type="ChEBI" id="CHEBI:57841"/>
        <dbReference type="ChEBI" id="CHEBI:58296"/>
        <dbReference type="EC" id="2.5.1.3"/>
    </reaction>
</comment>
<dbReference type="GO" id="GO:0004417">
    <property type="term" value="F:hydroxyethylthiazole kinase activity"/>
    <property type="evidence" value="ECO:0007669"/>
    <property type="project" value="UniProtKB-EC"/>
</dbReference>
<keyword evidence="11" id="KW-0460">Magnesium</keyword>
<dbReference type="InterPro" id="IPR034291">
    <property type="entry name" value="TMP_synthase"/>
</dbReference>
<dbReference type="NCBIfam" id="TIGR00693">
    <property type="entry name" value="thiE"/>
    <property type="match status" value="1"/>
</dbReference>
<evidence type="ECO:0000256" key="5">
    <source>
        <dbReference type="ARBA" id="ARBA00005165"/>
    </source>
</evidence>
<sequence>MTLIDYSLYLVTDRKLLPPGKDYFESLEQSLRGGVTIVQIREKDTDTAEFLDIALRSKDLCDRYKVPLIVNDRLDIALAVQADGLHVGQRDMPVSVARKLLPANTIIGVSCNNLQEIEKAIQDGADYVGIGAVWATTTKDLDKPVIGVRGVGEMLQRLDGTSIKAVAIGGIKSQNLLRTLHGSVSPNNHALDGVAVVSEIMGSLIPEQAAARLSELISSFKRSGCIHKALSVSSDYSVTTVIDGVVDLLNCVRERSPLIHQITNNVVIAQSANATIALGASPIMATTVQEMEDLAKIHGALLVNIGTLVPTAYEGMMAAGTFANARRKPVVFDPVGVGASEFRKKAVGGLLNTWQSSVIKGNAAELAALAGSNEVQSKGVDSVGSGFKDPVSFVRNVARKERKHSISSSCCVVVLSGKIDYISDGTNVAVLENGHELLSKMTGSGCISGSCIASYCAAAMSKAQMAEEDQGKMVIGDMFLGAIGGILALTISAELAAVRDDVKGPGTFFPALIDELSLLSSRIIRERARIQIL</sequence>
<evidence type="ECO:0000256" key="16">
    <source>
        <dbReference type="ARBA" id="ARBA00061146"/>
    </source>
</evidence>
<dbReference type="GO" id="GO:0000287">
    <property type="term" value="F:magnesium ion binding"/>
    <property type="evidence" value="ECO:0007669"/>
    <property type="project" value="InterPro"/>
</dbReference>
<comment type="pathway">
    <text evidence="5">Cofactor biosynthesis; thiamine diphosphate biosynthesis; thiamine phosphate from 4-amino-2-methyl-5-diphosphomethylpyrimidine and 4-methyl-5-(2-phosphoethyl)-thiazole: step 1/1.</text>
</comment>
<evidence type="ECO:0000256" key="2">
    <source>
        <dbReference type="ARBA" id="ARBA00001946"/>
    </source>
</evidence>
<dbReference type="HAMAP" id="MF_00097">
    <property type="entry name" value="TMP_synthase"/>
    <property type="match status" value="1"/>
</dbReference>
<evidence type="ECO:0000256" key="14">
    <source>
        <dbReference type="ARBA" id="ARBA00047851"/>
    </source>
</evidence>
<dbReference type="InterPro" id="IPR029056">
    <property type="entry name" value="Ribokinase-like"/>
</dbReference>
<keyword evidence="10" id="KW-0067">ATP-binding</keyword>
<evidence type="ECO:0000256" key="9">
    <source>
        <dbReference type="ARBA" id="ARBA00022777"/>
    </source>
</evidence>
<evidence type="ECO:0000256" key="17">
    <source>
        <dbReference type="ARBA" id="ARBA00061283"/>
    </source>
</evidence>
<comment type="catalytic activity">
    <reaction evidence="1">
        <text>5-(2-hydroxyethyl)-4-methylthiazole + ATP = 4-methyl-5-(2-phosphooxyethyl)-thiazole + ADP + H(+)</text>
        <dbReference type="Rhea" id="RHEA:24212"/>
        <dbReference type="ChEBI" id="CHEBI:15378"/>
        <dbReference type="ChEBI" id="CHEBI:17957"/>
        <dbReference type="ChEBI" id="CHEBI:30616"/>
        <dbReference type="ChEBI" id="CHEBI:58296"/>
        <dbReference type="ChEBI" id="CHEBI:456216"/>
        <dbReference type="EC" id="2.7.1.50"/>
    </reaction>
</comment>
<comment type="catalytic activity">
    <reaction evidence="15">
        <text>2-[(2R,5Z)-2-carboxy-4-methylthiazol-5(2H)-ylidene]ethyl phosphate + 4-amino-2-methyl-5-(diphosphooxymethyl)pyrimidine + 2 H(+) = thiamine phosphate + CO2 + diphosphate</text>
        <dbReference type="Rhea" id="RHEA:47844"/>
        <dbReference type="ChEBI" id="CHEBI:15378"/>
        <dbReference type="ChEBI" id="CHEBI:16526"/>
        <dbReference type="ChEBI" id="CHEBI:33019"/>
        <dbReference type="ChEBI" id="CHEBI:37575"/>
        <dbReference type="ChEBI" id="CHEBI:57841"/>
        <dbReference type="ChEBI" id="CHEBI:62899"/>
        <dbReference type="EC" id="2.5.1.3"/>
    </reaction>
</comment>
<comment type="similarity">
    <text evidence="17">In the N-terminal section; belongs to the thiamine-phosphate synthase family.</text>
</comment>
<dbReference type="SUPFAM" id="SSF53613">
    <property type="entry name" value="Ribokinase-like"/>
    <property type="match status" value="1"/>
</dbReference>
<gene>
    <name evidence="19" type="ORF">BT96DRAFT_1029827</name>
</gene>
<keyword evidence="12" id="KW-0784">Thiamine biosynthesis</keyword>
<protein>
    <submittedName>
        <fullName evidence="19">TMP-TENI-domain-containing protein</fullName>
    </submittedName>
</protein>
<dbReference type="GO" id="GO:0005737">
    <property type="term" value="C:cytoplasm"/>
    <property type="evidence" value="ECO:0007669"/>
    <property type="project" value="TreeGrafter"/>
</dbReference>
<dbReference type="InterPro" id="IPR022998">
    <property type="entry name" value="ThiamineP_synth_TenI"/>
</dbReference>
<organism evidence="19 20">
    <name type="scientific">Gymnopus androsaceus JB14</name>
    <dbReference type="NCBI Taxonomy" id="1447944"/>
    <lineage>
        <taxon>Eukaryota</taxon>
        <taxon>Fungi</taxon>
        <taxon>Dikarya</taxon>
        <taxon>Basidiomycota</taxon>
        <taxon>Agaricomycotina</taxon>
        <taxon>Agaricomycetes</taxon>
        <taxon>Agaricomycetidae</taxon>
        <taxon>Agaricales</taxon>
        <taxon>Marasmiineae</taxon>
        <taxon>Omphalotaceae</taxon>
        <taxon>Gymnopus</taxon>
    </lineage>
</organism>
<evidence type="ECO:0000256" key="8">
    <source>
        <dbReference type="ARBA" id="ARBA00022741"/>
    </source>
</evidence>
<dbReference type="PANTHER" id="PTHR20857">
    <property type="entry name" value="THIAMINE-PHOSPHATE PYROPHOSPHORYLASE"/>
    <property type="match status" value="1"/>
</dbReference>
<comment type="function">
    <text evidence="3">Condenses 4-methyl-5-(beta-hydroxyethyl)thiazole monophosphate (THZ-P) and 2-methyl-4-amino-5-hydroxymethyl pyrimidine pyrophosphate (HMP-PP) to form thiamine monophosphate (TMP).</text>
</comment>
<dbReference type="AlphaFoldDB" id="A0A6A4IPG5"/>
<dbReference type="GO" id="GO:0009228">
    <property type="term" value="P:thiamine biosynthetic process"/>
    <property type="evidence" value="ECO:0007669"/>
    <property type="project" value="UniProtKB-KW"/>
</dbReference>
<dbReference type="Pfam" id="PF02110">
    <property type="entry name" value="HK"/>
    <property type="match status" value="1"/>
</dbReference>
<comment type="pathway">
    <text evidence="4">Cofactor biosynthesis; thiamine diphosphate biosynthesis; 4-methyl-5-(2-phosphoethyl)-thiazole from 5-(2-hydroxyethyl)-4-methylthiazole: step 1/1.</text>
</comment>
<dbReference type="EMBL" id="ML769383">
    <property type="protein sequence ID" value="KAE9411580.1"/>
    <property type="molecule type" value="Genomic_DNA"/>
</dbReference>
<keyword evidence="6" id="KW-0808">Transferase</keyword>
<accession>A0A6A4IPG5</accession>
<dbReference type="GO" id="GO:0009229">
    <property type="term" value="P:thiamine diphosphate biosynthetic process"/>
    <property type="evidence" value="ECO:0007669"/>
    <property type="project" value="UniProtKB-UniPathway"/>
</dbReference>
<comment type="catalytic activity">
    <reaction evidence="14">
        <text>2-(2-carboxy-4-methylthiazol-5-yl)ethyl phosphate + 4-amino-2-methyl-5-(diphosphooxymethyl)pyrimidine + 2 H(+) = thiamine phosphate + CO2 + diphosphate</text>
        <dbReference type="Rhea" id="RHEA:47848"/>
        <dbReference type="ChEBI" id="CHEBI:15378"/>
        <dbReference type="ChEBI" id="CHEBI:16526"/>
        <dbReference type="ChEBI" id="CHEBI:33019"/>
        <dbReference type="ChEBI" id="CHEBI:37575"/>
        <dbReference type="ChEBI" id="CHEBI:57841"/>
        <dbReference type="ChEBI" id="CHEBI:62890"/>
        <dbReference type="EC" id="2.5.1.3"/>
    </reaction>
</comment>
<dbReference type="Pfam" id="PF02581">
    <property type="entry name" value="TMP-TENI"/>
    <property type="match status" value="1"/>
</dbReference>
<dbReference type="InterPro" id="IPR013785">
    <property type="entry name" value="Aldolase_TIM"/>
</dbReference>
<dbReference type="InterPro" id="IPR000417">
    <property type="entry name" value="Hyethyz_kinase"/>
</dbReference>
<comment type="cofactor">
    <cofactor evidence="2">
        <name>Mg(2+)</name>
        <dbReference type="ChEBI" id="CHEBI:18420"/>
    </cofactor>
</comment>
<dbReference type="InterPro" id="IPR036206">
    <property type="entry name" value="ThiamineP_synth_sf"/>
</dbReference>
<keyword evidence="20" id="KW-1185">Reference proteome</keyword>
<evidence type="ECO:0000256" key="10">
    <source>
        <dbReference type="ARBA" id="ARBA00022840"/>
    </source>
</evidence>
<proteinExistence type="inferred from homology"/>
<name>A0A6A4IPG5_9AGAR</name>
<keyword evidence="7" id="KW-0479">Metal-binding</keyword>
<evidence type="ECO:0000256" key="7">
    <source>
        <dbReference type="ARBA" id="ARBA00022723"/>
    </source>
</evidence>
<evidence type="ECO:0000256" key="11">
    <source>
        <dbReference type="ARBA" id="ARBA00022842"/>
    </source>
</evidence>
<dbReference type="CDD" id="cd01170">
    <property type="entry name" value="THZ_kinase"/>
    <property type="match status" value="1"/>
</dbReference>
<evidence type="ECO:0000256" key="4">
    <source>
        <dbReference type="ARBA" id="ARBA00004868"/>
    </source>
</evidence>
<evidence type="ECO:0000313" key="19">
    <source>
        <dbReference type="EMBL" id="KAE9411580.1"/>
    </source>
</evidence>
<evidence type="ECO:0000256" key="3">
    <source>
        <dbReference type="ARBA" id="ARBA00003814"/>
    </source>
</evidence>
<evidence type="ECO:0000256" key="13">
    <source>
        <dbReference type="ARBA" id="ARBA00047334"/>
    </source>
</evidence>
<dbReference type="FunFam" id="3.20.20.70:FF:000104">
    <property type="entry name" value="Thiamine biosynthetic bifunctional enzyme"/>
    <property type="match status" value="1"/>
</dbReference>
<dbReference type="GO" id="GO:0005524">
    <property type="term" value="F:ATP binding"/>
    <property type="evidence" value="ECO:0007669"/>
    <property type="project" value="UniProtKB-KW"/>
</dbReference>
<dbReference type="GO" id="GO:0004789">
    <property type="term" value="F:thiamine-phosphate diphosphorylase activity"/>
    <property type="evidence" value="ECO:0007669"/>
    <property type="project" value="UniProtKB-EC"/>
</dbReference>
<evidence type="ECO:0000256" key="6">
    <source>
        <dbReference type="ARBA" id="ARBA00022679"/>
    </source>
</evidence>
<evidence type="ECO:0000259" key="18">
    <source>
        <dbReference type="Pfam" id="PF02581"/>
    </source>
</evidence>